<comment type="caution">
    <text evidence="1">The sequence shown here is derived from an EMBL/GenBank/DDBJ whole genome shotgun (WGS) entry which is preliminary data.</text>
</comment>
<dbReference type="EMBL" id="JQBS01000035">
    <property type="protein sequence ID" value="KRN54467.1"/>
    <property type="molecule type" value="Genomic_DNA"/>
</dbReference>
<dbReference type="eggNOG" id="COG4814">
    <property type="taxonomic scope" value="Bacteria"/>
</dbReference>
<organism evidence="1 2">
    <name type="scientific">Carnobacterium divergens DSM 20623</name>
    <dbReference type="NCBI Taxonomy" id="1449336"/>
    <lineage>
        <taxon>Bacteria</taxon>
        <taxon>Bacillati</taxon>
        <taxon>Bacillota</taxon>
        <taxon>Bacilli</taxon>
        <taxon>Lactobacillales</taxon>
        <taxon>Carnobacteriaceae</taxon>
        <taxon>Carnobacterium</taxon>
    </lineage>
</organism>
<dbReference type="Proteomes" id="UP000051658">
    <property type="component" value="Unassembled WGS sequence"/>
</dbReference>
<keyword evidence="2" id="KW-1185">Reference proteome</keyword>
<dbReference type="Pfam" id="PF06028">
    <property type="entry name" value="DUF915"/>
    <property type="match status" value="1"/>
</dbReference>
<dbReference type="AlphaFoldDB" id="A0A0R2HNI6"/>
<proteinExistence type="predicted"/>
<dbReference type="SUPFAM" id="SSF53474">
    <property type="entry name" value="alpha/beta-Hydrolases"/>
    <property type="match status" value="1"/>
</dbReference>
<dbReference type="GeneID" id="89589042"/>
<dbReference type="PATRIC" id="fig|1449336.4.peg.2087"/>
<protein>
    <submittedName>
        <fullName evidence="1">Alpha beta hydrolase superfamily protein</fullName>
    </submittedName>
</protein>
<accession>A0A0R2HNI6</accession>
<reference evidence="1 2" key="1">
    <citation type="journal article" date="2015" name="Genome Announc.">
        <title>Expanding the biotechnology potential of lactobacilli through comparative genomics of 213 strains and associated genera.</title>
        <authorList>
            <person name="Sun Z."/>
            <person name="Harris H.M."/>
            <person name="McCann A."/>
            <person name="Guo C."/>
            <person name="Argimon S."/>
            <person name="Zhang W."/>
            <person name="Yang X."/>
            <person name="Jeffery I.B."/>
            <person name="Cooney J.C."/>
            <person name="Kagawa T.F."/>
            <person name="Liu W."/>
            <person name="Song Y."/>
            <person name="Salvetti E."/>
            <person name="Wrobel A."/>
            <person name="Rasinkangas P."/>
            <person name="Parkhill J."/>
            <person name="Rea M.C."/>
            <person name="O'Sullivan O."/>
            <person name="Ritari J."/>
            <person name="Douillard F.P."/>
            <person name="Paul Ross R."/>
            <person name="Yang R."/>
            <person name="Briner A.E."/>
            <person name="Felis G.E."/>
            <person name="de Vos W.M."/>
            <person name="Barrangou R."/>
            <person name="Klaenhammer T.R."/>
            <person name="Caufield P.W."/>
            <person name="Cui Y."/>
            <person name="Zhang H."/>
            <person name="O'Toole P.W."/>
        </authorList>
    </citation>
    <scope>NUCLEOTIDE SEQUENCE [LARGE SCALE GENOMIC DNA]</scope>
    <source>
        <strain evidence="1 2">DSM 20623</strain>
    </source>
</reference>
<dbReference type="PANTHER" id="PTHR37946">
    <property type="entry name" value="SLL1969 PROTEIN"/>
    <property type="match status" value="1"/>
</dbReference>
<dbReference type="Gene3D" id="3.40.50.1820">
    <property type="entry name" value="alpha/beta hydrolase"/>
    <property type="match status" value="1"/>
</dbReference>
<dbReference type="PANTHER" id="PTHR37946:SF1">
    <property type="entry name" value="SLL1969 PROTEIN"/>
    <property type="match status" value="1"/>
</dbReference>
<keyword evidence="1" id="KW-0378">Hydrolase</keyword>
<dbReference type="InterPro" id="IPR029058">
    <property type="entry name" value="AB_hydrolase_fold"/>
</dbReference>
<dbReference type="RefSeq" id="WP_051915625.1">
    <property type="nucleotide sequence ID" value="NZ_JQBS01000035.1"/>
</dbReference>
<dbReference type="InterPro" id="IPR010315">
    <property type="entry name" value="DUF915_hydro-like"/>
</dbReference>
<sequence length="284" mass="31936">MKMNFKGLALVLITLLATSYFGIRFYQQQQLPKVPTEEQTAKNPVFLIPGTNATNKRFNSFTESLMEEQVTSNAALKIQVKKDGKIHYLNQLKKSSERPFIVVGFEDNTEKAVDIEAKWFQNVVLDVKKKYPFSTFDAVGHSNGGLVLATYLENYQTTSNPQMNRLITIATPFNDTKAEYNDNNLAFTEVKKASHLLTNFTEKQTQLPSSLKVLAIAGDQEKNETHSDGVVPVQSALASRLFIKKQVASYQESIITGKQTGHSDLLDNSKVQKQVKAFIYQDEN</sequence>
<evidence type="ECO:0000313" key="1">
    <source>
        <dbReference type="EMBL" id="KRN54467.1"/>
    </source>
</evidence>
<gene>
    <name evidence="1" type="ORF">IV74_GL002050</name>
</gene>
<dbReference type="GO" id="GO:0016787">
    <property type="term" value="F:hydrolase activity"/>
    <property type="evidence" value="ECO:0007669"/>
    <property type="project" value="UniProtKB-KW"/>
</dbReference>
<evidence type="ECO:0000313" key="2">
    <source>
        <dbReference type="Proteomes" id="UP000051658"/>
    </source>
</evidence>
<name>A0A0R2HNI6_CARDV</name>